<dbReference type="PANTHER" id="PTHR10698:SF0">
    <property type="entry name" value="V-TYPE PROTON ATPASE SUBUNIT H"/>
    <property type="match status" value="1"/>
</dbReference>
<comment type="caution">
    <text evidence="6">The sequence shown here is derived from an EMBL/GenBank/DDBJ whole genome shotgun (WGS) entry which is preliminary data.</text>
</comment>
<accession>A0ABD3QNV7</accession>
<dbReference type="InterPro" id="IPR011989">
    <property type="entry name" value="ARM-like"/>
</dbReference>
<keyword evidence="2" id="KW-0813">Transport</keyword>
<dbReference type="Gene3D" id="1.25.40.150">
    <property type="entry name" value="V-type ATPase, subunit H, C-terminal domain"/>
    <property type="match status" value="1"/>
</dbReference>
<dbReference type="InterPro" id="IPR004908">
    <property type="entry name" value="ATPase_V1-cplx_hsu"/>
</dbReference>
<evidence type="ECO:0000256" key="2">
    <source>
        <dbReference type="ARBA" id="ARBA00022448"/>
    </source>
</evidence>
<gene>
    <name evidence="6" type="ORF">ACHAW5_000752</name>
</gene>
<dbReference type="AlphaFoldDB" id="A0ABD3QNV7"/>
<dbReference type="Proteomes" id="UP001530315">
    <property type="component" value="Unassembled WGS sequence"/>
</dbReference>
<evidence type="ECO:0000313" key="7">
    <source>
        <dbReference type="Proteomes" id="UP001530315"/>
    </source>
</evidence>
<dbReference type="InterPro" id="IPR038497">
    <property type="entry name" value="ATPase_V1-cplx_hsu_C_sf"/>
</dbReference>
<dbReference type="SUPFAM" id="SSF48371">
    <property type="entry name" value="ARM repeat"/>
    <property type="match status" value="1"/>
</dbReference>
<dbReference type="Gene3D" id="1.25.10.10">
    <property type="entry name" value="Leucine-rich Repeat Variant"/>
    <property type="match status" value="1"/>
</dbReference>
<evidence type="ECO:0000256" key="1">
    <source>
        <dbReference type="ARBA" id="ARBA00008613"/>
    </source>
</evidence>
<dbReference type="EMBL" id="JALLAZ020000196">
    <property type="protein sequence ID" value="KAL3801291.1"/>
    <property type="molecule type" value="Genomic_DNA"/>
</dbReference>
<evidence type="ECO:0000256" key="4">
    <source>
        <dbReference type="ARBA" id="ARBA00023065"/>
    </source>
</evidence>
<comment type="similarity">
    <text evidence="1">Belongs to the V-ATPase H subunit family.</text>
</comment>
<organism evidence="6 7">
    <name type="scientific">Stephanodiscus triporus</name>
    <dbReference type="NCBI Taxonomy" id="2934178"/>
    <lineage>
        <taxon>Eukaryota</taxon>
        <taxon>Sar</taxon>
        <taxon>Stramenopiles</taxon>
        <taxon>Ochrophyta</taxon>
        <taxon>Bacillariophyta</taxon>
        <taxon>Coscinodiscophyceae</taxon>
        <taxon>Thalassiosirophycidae</taxon>
        <taxon>Stephanodiscales</taxon>
        <taxon>Stephanodiscaceae</taxon>
        <taxon>Stephanodiscus</taxon>
    </lineage>
</organism>
<keyword evidence="7" id="KW-1185">Reference proteome</keyword>
<sequence>MSSLPPSPVANAFPRIQWDPMQKLRLTNPEKVLLRSVEANPIDYTLANNEDSAAYVKVVLKVLAEASGASGPSSKVSHLKDLLPEDDAVQILYTDPMGVVTHFAITKLYDIVVCLKEKKRGSLVSMGSTFFNQGDGNLIDEWRALLRVLHLGGSGDAFAQRGAAYCLACILMTGCPSQRSATEKSYKIKHSSVEEPLQALISWIASQLQSNASSSLSLVTPTLTALMGCSESRVKFANSGGIGYLSRHLRNGTKGVKSGATVQQLYELTFCIWALTYECKNSATIRATFARDNAVVSLVNLVSSAPREKVVRVALSALRILAQCTPDGPSGSATKKEVTGSTFLNEMIGCGLIKYVDQMKERQWTDPDIVDDLGVLYKLLHDNFKEMSRWDVYLAEVESGSLEWGFLHTERFFKENAKKFEGPDGDFFVVKLLVALTTSNDEEVQAIACYDIGEFVRHYPNGRAIARSLGAKDIIMKLVDHSNKELQRHALTAVSKMMVQNWAAVN</sequence>
<evidence type="ECO:0000259" key="5">
    <source>
        <dbReference type="Pfam" id="PF11698"/>
    </source>
</evidence>
<dbReference type="InterPro" id="IPR016024">
    <property type="entry name" value="ARM-type_fold"/>
</dbReference>
<feature type="domain" description="ATPase V1 complex subunit H C-terminal" evidence="5">
    <location>
        <begin position="386"/>
        <end position="502"/>
    </location>
</feature>
<reference evidence="6 7" key="1">
    <citation type="submission" date="2024-10" db="EMBL/GenBank/DDBJ databases">
        <title>Updated reference genomes for cyclostephanoid diatoms.</title>
        <authorList>
            <person name="Roberts W.R."/>
            <person name="Alverson A.J."/>
        </authorList>
    </citation>
    <scope>NUCLEOTIDE SEQUENCE [LARGE SCALE GENOMIC DNA]</scope>
    <source>
        <strain evidence="6 7">AJA276-08</strain>
    </source>
</reference>
<dbReference type="InterPro" id="IPR011987">
    <property type="entry name" value="ATPase_V1-cplx_hsu_C"/>
</dbReference>
<keyword evidence="4" id="KW-0406">Ion transport</keyword>
<keyword evidence="3" id="KW-0375">Hydrogen ion transport</keyword>
<name>A0ABD3QNV7_9STRA</name>
<proteinExistence type="inferred from homology"/>
<protein>
    <recommendedName>
        <fullName evidence="5">ATPase V1 complex subunit H C-terminal domain-containing protein</fullName>
    </recommendedName>
</protein>
<dbReference type="GO" id="GO:1902600">
    <property type="term" value="P:proton transmembrane transport"/>
    <property type="evidence" value="ECO:0007669"/>
    <property type="project" value="UniProtKB-KW"/>
</dbReference>
<evidence type="ECO:0000256" key="3">
    <source>
        <dbReference type="ARBA" id="ARBA00022781"/>
    </source>
</evidence>
<evidence type="ECO:0000313" key="6">
    <source>
        <dbReference type="EMBL" id="KAL3801291.1"/>
    </source>
</evidence>
<dbReference type="Pfam" id="PF03224">
    <property type="entry name" value="V-ATPase_H_N"/>
    <property type="match status" value="1"/>
</dbReference>
<dbReference type="PANTHER" id="PTHR10698">
    <property type="entry name" value="V-TYPE PROTON ATPASE SUBUNIT H"/>
    <property type="match status" value="1"/>
</dbReference>
<dbReference type="Pfam" id="PF11698">
    <property type="entry name" value="V-ATPase_H_C"/>
    <property type="match status" value="1"/>
</dbReference>